<feature type="domain" description="Xylose isomerase-like TIM barrel" evidence="2">
    <location>
        <begin position="21"/>
        <end position="275"/>
    </location>
</feature>
<evidence type="ECO:0000313" key="3">
    <source>
        <dbReference type="EMBL" id="RLP80902.1"/>
    </source>
</evidence>
<dbReference type="OrthoDB" id="104997at2"/>
<evidence type="ECO:0000313" key="5">
    <source>
        <dbReference type="Proteomes" id="UP000269438"/>
    </source>
</evidence>
<reference evidence="3 5" key="1">
    <citation type="submission" date="2018-10" db="EMBL/GenBank/DDBJ databases">
        <authorList>
            <person name="Li J."/>
        </authorList>
    </citation>
    <scope>NUCLEOTIDE SEQUENCE [LARGE SCALE GENOMIC DNA]</scope>
    <source>
        <strain evidence="3 5">JCM 11654</strain>
    </source>
</reference>
<evidence type="ECO:0000313" key="4">
    <source>
        <dbReference type="EMBL" id="RLP84687.1"/>
    </source>
</evidence>
<dbReference type="InterPro" id="IPR036237">
    <property type="entry name" value="Xyl_isomerase-like_sf"/>
</dbReference>
<accession>A0A3L7ANB8</accession>
<dbReference type="AlphaFoldDB" id="A0A3L7ANB8"/>
<name>A0A3L7ANB8_9MICO</name>
<dbReference type="SUPFAM" id="SSF51658">
    <property type="entry name" value="Xylose isomerase-like"/>
    <property type="match status" value="1"/>
</dbReference>
<keyword evidence="1" id="KW-0119">Carbohydrate metabolism</keyword>
<dbReference type="RefSeq" id="WP_121687160.1">
    <property type="nucleotide sequence ID" value="NZ_RCUY01000001.1"/>
</dbReference>
<organism evidence="3 5">
    <name type="scientific">Mycetocola lacteus</name>
    <dbReference type="NCBI Taxonomy" id="76637"/>
    <lineage>
        <taxon>Bacteria</taxon>
        <taxon>Bacillati</taxon>
        <taxon>Actinomycetota</taxon>
        <taxon>Actinomycetes</taxon>
        <taxon>Micrococcales</taxon>
        <taxon>Microbacteriaceae</taxon>
        <taxon>Mycetocola</taxon>
    </lineage>
</organism>
<evidence type="ECO:0000256" key="1">
    <source>
        <dbReference type="ARBA" id="ARBA00023277"/>
    </source>
</evidence>
<dbReference type="InterPro" id="IPR013022">
    <property type="entry name" value="Xyl_isomerase-like_TIM-brl"/>
</dbReference>
<dbReference type="InterPro" id="IPR050312">
    <property type="entry name" value="IolE/XylAMocC-like"/>
</dbReference>
<dbReference type="EMBL" id="RCUY01000001">
    <property type="protein sequence ID" value="RLP84687.1"/>
    <property type="molecule type" value="Genomic_DNA"/>
</dbReference>
<keyword evidence="5" id="KW-1185">Reference proteome</keyword>
<gene>
    <name evidence="4" type="ORF">D9V34_01425</name>
    <name evidence="3" type="ORF">D9V34_13720</name>
</gene>
<comment type="caution">
    <text evidence="3">The sequence shown here is derived from an EMBL/GenBank/DDBJ whole genome shotgun (WGS) entry which is preliminary data.</text>
</comment>
<sequence>MKYSVFTASTPDWTPAEAAQILAAQGWDGIEWRITDQDEATPPGFWAGNRATWPMTGLEDHLDQIREITTANRLEFSGIGGYAQLENRVDAERMLAATAAVGATQVRIAMPRVDGRNYADLFAQARTNLEYIVTVAEKHGVKALVELHHETITPSASAARRLVEGLNPQFVGVIHDVGNLVNEGFENHLAGFQLLGEYLAHVHIKNARWVVDHVEQDGTHVWRHEWTTLRAGQADLAGYVRDLVTFGYDGWITLEDFSTEVPLEQRTAENLAYVRGLVEAAQAGSRD</sequence>
<proteinExistence type="predicted"/>
<dbReference type="Pfam" id="PF01261">
    <property type="entry name" value="AP_endonuc_2"/>
    <property type="match status" value="1"/>
</dbReference>
<dbReference type="PANTHER" id="PTHR12110">
    <property type="entry name" value="HYDROXYPYRUVATE ISOMERASE"/>
    <property type="match status" value="1"/>
</dbReference>
<dbReference type="Proteomes" id="UP000269438">
    <property type="component" value="Unassembled WGS sequence"/>
</dbReference>
<dbReference type="EMBL" id="RCUY01000011">
    <property type="protein sequence ID" value="RLP80902.1"/>
    <property type="molecule type" value="Genomic_DNA"/>
</dbReference>
<evidence type="ECO:0000259" key="2">
    <source>
        <dbReference type="Pfam" id="PF01261"/>
    </source>
</evidence>
<dbReference type="PANTHER" id="PTHR12110:SF53">
    <property type="entry name" value="BLR5974 PROTEIN"/>
    <property type="match status" value="1"/>
</dbReference>
<keyword evidence="3" id="KW-0413">Isomerase</keyword>
<protein>
    <submittedName>
        <fullName evidence="3">Sugar phosphate isomerase/epimerase</fullName>
    </submittedName>
</protein>
<dbReference type="Gene3D" id="3.20.20.150">
    <property type="entry name" value="Divalent-metal-dependent TIM barrel enzymes"/>
    <property type="match status" value="1"/>
</dbReference>
<dbReference type="GO" id="GO:0016853">
    <property type="term" value="F:isomerase activity"/>
    <property type="evidence" value="ECO:0007669"/>
    <property type="project" value="UniProtKB-KW"/>
</dbReference>